<feature type="active site" evidence="5">
    <location>
        <position position="619"/>
    </location>
</feature>
<accession>A0A1Z4KKE8</accession>
<dbReference type="SUPFAM" id="SSF54001">
    <property type="entry name" value="Cysteine proteinases"/>
    <property type="match status" value="1"/>
</dbReference>
<dbReference type="PANTHER" id="PTHR10183">
    <property type="entry name" value="CALPAIN"/>
    <property type="match status" value="1"/>
</dbReference>
<gene>
    <name evidence="7" type="ORF">NIES23_22360</name>
</gene>
<feature type="active site" evidence="5">
    <location>
        <position position="792"/>
    </location>
</feature>
<keyword evidence="2 5" id="KW-0645">Protease</keyword>
<dbReference type="Pfam" id="PF00648">
    <property type="entry name" value="Peptidase_C2"/>
    <property type="match status" value="1"/>
</dbReference>
<keyword evidence="4 5" id="KW-0788">Thiol protease</keyword>
<keyword evidence="3 5" id="KW-0378">Hydrolase</keyword>
<evidence type="ECO:0000256" key="2">
    <source>
        <dbReference type="ARBA" id="ARBA00022670"/>
    </source>
</evidence>
<evidence type="ECO:0000256" key="1">
    <source>
        <dbReference type="ARBA" id="ARBA00007623"/>
    </source>
</evidence>
<evidence type="ECO:0000313" key="8">
    <source>
        <dbReference type="Proteomes" id="UP000217507"/>
    </source>
</evidence>
<dbReference type="PROSITE" id="PS00018">
    <property type="entry name" value="EF_HAND_1"/>
    <property type="match status" value="1"/>
</dbReference>
<dbReference type="SMART" id="SM00230">
    <property type="entry name" value="CysPc"/>
    <property type="match status" value="1"/>
</dbReference>
<organism evidence="7 8">
    <name type="scientific">Trichormus variabilis NIES-23</name>
    <dbReference type="NCBI Taxonomy" id="1973479"/>
    <lineage>
        <taxon>Bacteria</taxon>
        <taxon>Bacillati</taxon>
        <taxon>Cyanobacteriota</taxon>
        <taxon>Cyanophyceae</taxon>
        <taxon>Nostocales</taxon>
        <taxon>Nostocaceae</taxon>
        <taxon>Trichormus</taxon>
    </lineage>
</organism>
<feature type="active site" evidence="5">
    <location>
        <position position="771"/>
    </location>
</feature>
<dbReference type="InterPro" id="IPR022684">
    <property type="entry name" value="Calpain_cysteine_protease"/>
</dbReference>
<name>A0A1Z4KKE8_ANAVA</name>
<dbReference type="GO" id="GO:0006508">
    <property type="term" value="P:proteolysis"/>
    <property type="evidence" value="ECO:0007669"/>
    <property type="project" value="UniProtKB-KW"/>
</dbReference>
<protein>
    <recommendedName>
        <fullName evidence="6">Calpain catalytic domain-containing protein</fullName>
    </recommendedName>
</protein>
<dbReference type="Pfam" id="PF04151">
    <property type="entry name" value="PPC"/>
    <property type="match status" value="2"/>
</dbReference>
<dbReference type="InterPro" id="IPR007280">
    <property type="entry name" value="Peptidase_C_arc/bac"/>
</dbReference>
<dbReference type="PROSITE" id="PS50203">
    <property type="entry name" value="CALPAIN_CAT"/>
    <property type="match status" value="1"/>
</dbReference>
<dbReference type="EMBL" id="AP018216">
    <property type="protein sequence ID" value="BAY69442.1"/>
    <property type="molecule type" value="Genomic_DNA"/>
</dbReference>
<evidence type="ECO:0000256" key="5">
    <source>
        <dbReference type="PROSITE-ProRule" id="PRU00239"/>
    </source>
</evidence>
<dbReference type="AlphaFoldDB" id="A0A1Z4KKE8"/>
<evidence type="ECO:0000259" key="6">
    <source>
        <dbReference type="PROSITE" id="PS50203"/>
    </source>
</evidence>
<comment type="similarity">
    <text evidence="1">Belongs to the peptidase C2 family.</text>
</comment>
<evidence type="ECO:0000256" key="4">
    <source>
        <dbReference type="ARBA" id="ARBA00022807"/>
    </source>
</evidence>
<feature type="domain" description="Calpain catalytic" evidence="6">
    <location>
        <begin position="610"/>
        <end position="795"/>
    </location>
</feature>
<sequence length="829" mass="89204">MTLDNAGNTLTTAKKLSVSSNIQTFADRVDSTDPNDFYSFSLSARSSLNIAVDGLSANADLQLIRDTNSNGLVDSGEVISGSNKTGRSSESIRRTLDAGNYFIRVYSNTGDTNYNLKVFENFAPTALEFKLNDSSLKATDTLSINSGWVSDSNGVSDLSKVDFRIQRANGSWIDVADATKFTVDPNNTNKASFSHNLSLNSLNLAAGAYTLQGIAYDKTGATSNTVRLGLTIENPELTLTNAKKITLSAKTQTFADRVDSTNINDFYSFSLSARGNLNLVVDGLSANADVQIIRDSNSNGLFDGGEVVTGAYKTGSGSESIRRTLDAGNYFIRVYSQSGNTNYNLKVFENFAPTALDFKLNNTSLKPTDTLSINSAWVSDSNGASDLSKVDFRIQRADGSWINVADTTKFTPDSSNANKASFSYSLSLSSLNLAVGTYTLQGIAYDKTGAASNTVNQTFTVTTTPTTTTPITTTPTTVQDWFSQNLLDQQLITLTRNLASDGNLSRQDMLDIFRNVQDDSKVDANEVKDLRTLVGASTRFSMQDPVKWLSTQVANGAFVDMAASNFESSLVGRWFLGTIAPTPVFNGKTLTYTTVTGNLFGSASEARIGDIDQGGLGDCAFLAALGATFGRQFNDAGNTSSSVINSMITDNGDNTYTMRFYQNGVAEYVTVDRRIATSISAKRNDGVIWVALVEKAYAQWREWRENTPGYNLIGNGDTLNRPLGFITGQASTYVSSSSTNLYSAIETALANGRAVATARISSTDSLAIGGHAYSVTNVYTNSSGEKRFVVRNPWGVDGRSVRGANDGFIDVSLDEFKQSFNYGVSIVSA</sequence>
<dbReference type="InterPro" id="IPR038765">
    <property type="entry name" value="Papain-like_cys_pep_sf"/>
</dbReference>
<dbReference type="InterPro" id="IPR001300">
    <property type="entry name" value="Peptidase_C2_calpain_cat"/>
</dbReference>
<evidence type="ECO:0000256" key="3">
    <source>
        <dbReference type="ARBA" id="ARBA00022801"/>
    </source>
</evidence>
<dbReference type="Proteomes" id="UP000217507">
    <property type="component" value="Chromosome"/>
</dbReference>
<proteinExistence type="inferred from homology"/>
<dbReference type="PANTHER" id="PTHR10183:SF379">
    <property type="entry name" value="CALPAIN-5"/>
    <property type="match status" value="1"/>
</dbReference>
<dbReference type="InterPro" id="IPR018247">
    <property type="entry name" value="EF_Hand_1_Ca_BS"/>
</dbReference>
<dbReference type="Gene3D" id="2.60.40.10">
    <property type="entry name" value="Immunoglobulins"/>
    <property type="match status" value="1"/>
</dbReference>
<dbReference type="Gene3D" id="2.60.120.380">
    <property type="match status" value="2"/>
</dbReference>
<dbReference type="GO" id="GO:0004198">
    <property type="term" value="F:calcium-dependent cysteine-type endopeptidase activity"/>
    <property type="evidence" value="ECO:0007669"/>
    <property type="project" value="InterPro"/>
</dbReference>
<dbReference type="InterPro" id="IPR013783">
    <property type="entry name" value="Ig-like_fold"/>
</dbReference>
<evidence type="ECO:0000313" key="7">
    <source>
        <dbReference type="EMBL" id="BAY69442.1"/>
    </source>
</evidence>
<dbReference type="SUPFAM" id="SSF89260">
    <property type="entry name" value="Collagen-binding domain"/>
    <property type="match status" value="2"/>
</dbReference>
<reference evidence="7 8" key="1">
    <citation type="submission" date="2017-06" db="EMBL/GenBank/DDBJ databases">
        <title>Genome sequencing of cyanobaciteial culture collection at National Institute for Environmental Studies (NIES).</title>
        <authorList>
            <person name="Hirose Y."/>
            <person name="Shimura Y."/>
            <person name="Fujisawa T."/>
            <person name="Nakamura Y."/>
            <person name="Kawachi M."/>
        </authorList>
    </citation>
    <scope>NUCLEOTIDE SEQUENCE [LARGE SCALE GENOMIC DNA]</scope>
    <source>
        <strain evidence="7 8">NIES-23</strain>
    </source>
</reference>